<sequence>MSKSKNVLVIGGSGFLGQAVCNQLAQAGYKITAPTRRYDKAKHLLTLPTCHIVEANIHDRATLGRLVTGQDIVVNLLGVLHSKPGKPYGQSFRVNHVEFPKVLCTAMSKHGVKRIVHISALGVGVQNPAPSMYLRSKTDGEAIVKDSGLAWTILRPSVVFGREDNFLNTFASLAKIAPFIPLAGAEARFQPVSVSDVAKAVMVCVEDHGKETVHNTYDLTGPEVFTLKELVQISARAVGKNPAVFGIPEFAAKAQALLMELAPGEPLMSRDNVDSMKIDNIRTSGRLFPLAGYESLSIVAPEYLRAKHLPSDLDEFRTRAHRRD</sequence>
<reference evidence="2 3" key="1">
    <citation type="submission" date="2023-10" db="EMBL/GenBank/DDBJ databases">
        <title>Complete Genome Sequence of Limnobacter thiooxidans CS-K2T, Isolated from freshwater lake sediments in Bavaria, Germany.</title>
        <authorList>
            <person name="Naruki M."/>
            <person name="Watanabe A."/>
            <person name="Warashina T."/>
            <person name="Morita T."/>
            <person name="Arakawa K."/>
        </authorList>
    </citation>
    <scope>NUCLEOTIDE SEQUENCE [LARGE SCALE GENOMIC DNA]</scope>
    <source>
        <strain evidence="2 3">CS-K2</strain>
    </source>
</reference>
<dbReference type="PANTHER" id="PTHR12126:SF11">
    <property type="entry name" value="NADH DEHYDROGENASE [UBIQUINONE] 1 ALPHA SUBCOMPLEX SUBUNIT 9, MITOCHONDRIAL"/>
    <property type="match status" value="1"/>
</dbReference>
<dbReference type="RefSeq" id="WP_130558219.1">
    <property type="nucleotide sequence ID" value="NZ_AP028947.1"/>
</dbReference>
<dbReference type="KEGG" id="lto:RGQ30_07870"/>
<dbReference type="EMBL" id="AP028947">
    <property type="protein sequence ID" value="BET25286.1"/>
    <property type="molecule type" value="Genomic_DNA"/>
</dbReference>
<dbReference type="InterPro" id="IPR051207">
    <property type="entry name" value="ComplexI_NDUFA9_subunit"/>
</dbReference>
<evidence type="ECO:0000313" key="2">
    <source>
        <dbReference type="EMBL" id="BET25286.1"/>
    </source>
</evidence>
<dbReference type="GO" id="GO:0044877">
    <property type="term" value="F:protein-containing complex binding"/>
    <property type="evidence" value="ECO:0007669"/>
    <property type="project" value="TreeGrafter"/>
</dbReference>
<accession>A0AA86MCU4</accession>
<dbReference type="Proteomes" id="UP001329151">
    <property type="component" value="Chromosome"/>
</dbReference>
<gene>
    <name evidence="2" type="ORF">RGQ30_07870</name>
</gene>
<evidence type="ECO:0000313" key="3">
    <source>
        <dbReference type="Proteomes" id="UP001329151"/>
    </source>
</evidence>
<dbReference type="InterPro" id="IPR016040">
    <property type="entry name" value="NAD(P)-bd_dom"/>
</dbReference>
<dbReference type="AlphaFoldDB" id="A0AA86MCU4"/>
<dbReference type="InterPro" id="IPR036291">
    <property type="entry name" value="NAD(P)-bd_dom_sf"/>
</dbReference>
<protein>
    <submittedName>
        <fullName evidence="2">Complex I NDUFA9 subunit family protein</fullName>
    </submittedName>
</protein>
<organism evidence="2 3">
    <name type="scientific">Limnobacter thiooxidans</name>
    <dbReference type="NCBI Taxonomy" id="131080"/>
    <lineage>
        <taxon>Bacteria</taxon>
        <taxon>Pseudomonadati</taxon>
        <taxon>Pseudomonadota</taxon>
        <taxon>Betaproteobacteria</taxon>
        <taxon>Burkholderiales</taxon>
        <taxon>Burkholderiaceae</taxon>
        <taxon>Limnobacter</taxon>
    </lineage>
</organism>
<dbReference type="SUPFAM" id="SSF51735">
    <property type="entry name" value="NAD(P)-binding Rossmann-fold domains"/>
    <property type="match status" value="1"/>
</dbReference>
<dbReference type="PANTHER" id="PTHR12126">
    <property type="entry name" value="NADH-UBIQUINONE OXIDOREDUCTASE 39 KDA SUBUNIT-RELATED"/>
    <property type="match status" value="1"/>
</dbReference>
<dbReference type="CDD" id="cd05271">
    <property type="entry name" value="NDUFA9_like_SDR_a"/>
    <property type="match status" value="1"/>
</dbReference>
<dbReference type="Pfam" id="PF13460">
    <property type="entry name" value="NAD_binding_10"/>
    <property type="match status" value="1"/>
</dbReference>
<proteinExistence type="predicted"/>
<evidence type="ECO:0000259" key="1">
    <source>
        <dbReference type="Pfam" id="PF13460"/>
    </source>
</evidence>
<name>A0AA86MCU4_9BURK</name>
<feature type="domain" description="NAD(P)-binding" evidence="1">
    <location>
        <begin position="11"/>
        <end position="159"/>
    </location>
</feature>
<dbReference type="Gene3D" id="3.40.50.720">
    <property type="entry name" value="NAD(P)-binding Rossmann-like Domain"/>
    <property type="match status" value="1"/>
</dbReference>
<keyword evidence="3" id="KW-1185">Reference proteome</keyword>